<dbReference type="SUPFAM" id="SSF47769">
    <property type="entry name" value="SAM/Pointed domain"/>
    <property type="match status" value="1"/>
</dbReference>
<protein>
    <submittedName>
        <fullName evidence="6">ATP-binding protein</fullName>
    </submittedName>
</protein>
<keyword evidence="7" id="KW-1185">Reference proteome</keyword>
<accession>A0ABV7TNC1</accession>
<dbReference type="InterPro" id="IPR029787">
    <property type="entry name" value="Nucleotide_cyclase"/>
</dbReference>
<dbReference type="Gene3D" id="3.40.50.300">
    <property type="entry name" value="P-loop containing nucleotide triphosphate hydrolases"/>
    <property type="match status" value="1"/>
</dbReference>
<dbReference type="Proteomes" id="UP001595629">
    <property type="component" value="Unassembled WGS sequence"/>
</dbReference>
<dbReference type="InterPro" id="IPR041664">
    <property type="entry name" value="AAA_16"/>
</dbReference>
<dbReference type="CDD" id="cd07302">
    <property type="entry name" value="CHD"/>
    <property type="match status" value="1"/>
</dbReference>
<feature type="region of interest" description="Disordered" evidence="3">
    <location>
        <begin position="60"/>
        <end position="80"/>
    </location>
</feature>
<evidence type="ECO:0000259" key="5">
    <source>
        <dbReference type="PROSITE" id="PS50125"/>
    </source>
</evidence>
<dbReference type="InterPro" id="IPR011990">
    <property type="entry name" value="TPR-like_helical_dom_sf"/>
</dbReference>
<reference evidence="7" key="1">
    <citation type="journal article" date="2019" name="Int. J. Syst. Evol. Microbiol.">
        <title>The Global Catalogue of Microorganisms (GCM) 10K type strain sequencing project: providing services to taxonomists for standard genome sequencing and annotation.</title>
        <authorList>
            <consortium name="The Broad Institute Genomics Platform"/>
            <consortium name="The Broad Institute Genome Sequencing Center for Infectious Disease"/>
            <person name="Wu L."/>
            <person name="Ma J."/>
        </authorList>
    </citation>
    <scope>NUCLEOTIDE SEQUENCE [LARGE SCALE GENOMIC DNA]</scope>
    <source>
        <strain evidence="7">KCTC 42911</strain>
    </source>
</reference>
<dbReference type="Pfam" id="PF13191">
    <property type="entry name" value="AAA_16"/>
    <property type="match status" value="1"/>
</dbReference>
<dbReference type="Gene3D" id="1.10.150.50">
    <property type="entry name" value="Transcription Factor, Ets-1"/>
    <property type="match status" value="1"/>
</dbReference>
<name>A0ABV7TNC1_9RHOB</name>
<dbReference type="PROSITE" id="PS50105">
    <property type="entry name" value="SAM_DOMAIN"/>
    <property type="match status" value="1"/>
</dbReference>
<proteinExistence type="predicted"/>
<dbReference type="InterPro" id="IPR001660">
    <property type="entry name" value="SAM"/>
</dbReference>
<evidence type="ECO:0000256" key="3">
    <source>
        <dbReference type="SAM" id="MobiDB-lite"/>
    </source>
</evidence>
<dbReference type="SMART" id="SM00454">
    <property type="entry name" value="SAM"/>
    <property type="match status" value="1"/>
</dbReference>
<evidence type="ECO:0000313" key="6">
    <source>
        <dbReference type="EMBL" id="MFC3615325.1"/>
    </source>
</evidence>
<dbReference type="Gene3D" id="1.25.40.10">
    <property type="entry name" value="Tetratricopeptide repeat domain"/>
    <property type="match status" value="1"/>
</dbReference>
<feature type="domain" description="SAM" evidence="4">
    <location>
        <begin position="1"/>
        <end position="44"/>
    </location>
</feature>
<comment type="caution">
    <text evidence="6">The sequence shown here is derived from an EMBL/GenBank/DDBJ whole genome shotgun (WGS) entry which is preliminary data.</text>
</comment>
<dbReference type="InterPro" id="IPR013761">
    <property type="entry name" value="SAM/pointed_sf"/>
</dbReference>
<dbReference type="InterPro" id="IPR027417">
    <property type="entry name" value="P-loop_NTPase"/>
</dbReference>
<dbReference type="CDD" id="cd09487">
    <property type="entry name" value="SAM_superfamily"/>
    <property type="match status" value="1"/>
</dbReference>
<evidence type="ECO:0000256" key="1">
    <source>
        <dbReference type="ARBA" id="ARBA00022741"/>
    </source>
</evidence>
<dbReference type="SUPFAM" id="SSF55073">
    <property type="entry name" value="Nucleotide cyclase"/>
    <property type="match status" value="1"/>
</dbReference>
<dbReference type="EMBL" id="JBHRXI010000016">
    <property type="protein sequence ID" value="MFC3615325.1"/>
    <property type="molecule type" value="Genomic_DNA"/>
</dbReference>
<sequence>MADAEKWLVDHGLGKYKEVFRDNDVDMRALPHLTEDDLRELGLSLGHRRIFLAAIRSESTSPAAAPDPSPAPEAAPASEPAGSLLAGARTEAEYRHLSVAFVDMAGSTQLAETLEPEDMSDLLRQYHDKVVAQVERFGGYVAKYMGDGVLAYFGWPEAYEDHAERAVRAGLAIVDDIRRVEPGQPAPYAVRVGVASGKVVAGDLVGDQMREDNAMVGAVVNLAARLQGETELNSVALSEETRDLIGRGFDLRELGPRMLKGFETLRKIYLAIDERALETRFEATRSEYDIPIVGRDEEMALLMRAWSTASTGKGQVILLSGEAGIGKSRITQAFLDSLDRMPGDVLRYQCAPYHVNSAFHPIAERLRRAAGLSRSTDPDQNLEQIEELVEAHFLDRDRDAPVYAKLLGVALRKDDALSGLEPQDLKRRIIDTLARSVAARAERYPLLLVLEDAHWIDPSSLEAFERVVEICGDLPVMLLVTHRTDWTCDWPAGHPHVSALRLGPLSSEQIALLIEGVLDRPVEPALIEELVDRTDGVPLFVEELARAIGDSADGEVQAAVPESLQGALLARLERVSRKARSLSLVASVIGREFDRDLLGDLSGVPPPKLEAALAELRRANIIYESGLAPGSFVFRHALIQDAAYQALLRRNRRTLHGKLARTLERLRGAEVSREPELAARHFTEAGETAEALSRWEAATRRALERSATYEAVNHAKEALAAAEDLAGKTGPTVEVTRARILLTEAYTQSGNLPVALKTAWQAAGEAREHDDPLLFSSAAISYMDAVMLSADNPKAAIDLCEEALADKRIDDVRLRCKLLAHLARGHMMNGSFMESTRFGRKAEALARELGDNNALFNEMMSRFLAPVVARDPEEVANWRDRVQQLLDLADLTDDADRGRAASIATYVGTEMGDRTLMEEALGRLDDVGAVRQHMHLDWVARHGRAMKAILDGDFVEAERLANEALKLGVTTHGSHVEGLYGVQMFTIRREQGRLAEVAPVIKRLLNEGEGDLSWKPGFALIAAELGHLEPAAQMMRAMSADGFDLPLDAKYSATLGYLADTAAMIGDTEICQMLYDRLLPYRGLTITIGVATVCYGSADRRLGVLAAQVGDWTRMEEHFEAALAMDTSMDAVPWLARTKAGYAMAMQARGRSGDIPSIDRLLQEAMETAAKFGMVGLKATLRHDLN</sequence>
<dbReference type="Gene3D" id="3.30.70.1230">
    <property type="entry name" value="Nucleotide cyclase"/>
    <property type="match status" value="1"/>
</dbReference>
<gene>
    <name evidence="6" type="ORF">ACFORG_16320</name>
</gene>
<organism evidence="6 7">
    <name type="scientific">Lutimaribacter marinistellae</name>
    <dbReference type="NCBI Taxonomy" id="1820329"/>
    <lineage>
        <taxon>Bacteria</taxon>
        <taxon>Pseudomonadati</taxon>
        <taxon>Pseudomonadota</taxon>
        <taxon>Alphaproteobacteria</taxon>
        <taxon>Rhodobacterales</taxon>
        <taxon>Roseobacteraceae</taxon>
        <taxon>Lutimaribacter</taxon>
    </lineage>
</organism>
<dbReference type="GO" id="GO:0005524">
    <property type="term" value="F:ATP binding"/>
    <property type="evidence" value="ECO:0007669"/>
    <property type="project" value="UniProtKB-KW"/>
</dbReference>
<evidence type="ECO:0000259" key="4">
    <source>
        <dbReference type="PROSITE" id="PS50105"/>
    </source>
</evidence>
<evidence type="ECO:0000313" key="7">
    <source>
        <dbReference type="Proteomes" id="UP001595629"/>
    </source>
</evidence>
<dbReference type="PANTHER" id="PTHR16305:SF28">
    <property type="entry name" value="GUANYLATE CYCLASE DOMAIN-CONTAINING PROTEIN"/>
    <property type="match status" value="1"/>
</dbReference>
<dbReference type="Pfam" id="PF00211">
    <property type="entry name" value="Guanylate_cyc"/>
    <property type="match status" value="1"/>
</dbReference>
<dbReference type="PROSITE" id="PS50125">
    <property type="entry name" value="GUANYLATE_CYCLASE_2"/>
    <property type="match status" value="1"/>
</dbReference>
<dbReference type="PANTHER" id="PTHR16305">
    <property type="entry name" value="TESTICULAR SOLUBLE ADENYLYL CYCLASE"/>
    <property type="match status" value="1"/>
</dbReference>
<dbReference type="SUPFAM" id="SSF52540">
    <property type="entry name" value="P-loop containing nucleoside triphosphate hydrolases"/>
    <property type="match status" value="1"/>
</dbReference>
<keyword evidence="1" id="KW-0547">Nucleotide-binding</keyword>
<evidence type="ECO:0000256" key="2">
    <source>
        <dbReference type="ARBA" id="ARBA00022840"/>
    </source>
</evidence>
<feature type="domain" description="Guanylate cyclase" evidence="5">
    <location>
        <begin position="98"/>
        <end position="227"/>
    </location>
</feature>
<dbReference type="RefSeq" id="WP_386736635.1">
    <property type="nucleotide sequence ID" value="NZ_JBHRXI010000016.1"/>
</dbReference>
<dbReference type="SMART" id="SM00044">
    <property type="entry name" value="CYCc"/>
    <property type="match status" value="1"/>
</dbReference>
<keyword evidence="2 6" id="KW-0067">ATP-binding</keyword>
<dbReference type="Pfam" id="PF00536">
    <property type="entry name" value="SAM_1"/>
    <property type="match status" value="1"/>
</dbReference>
<dbReference type="InterPro" id="IPR001054">
    <property type="entry name" value="A/G_cyclase"/>
</dbReference>